<dbReference type="Gene3D" id="1.25.10.10">
    <property type="entry name" value="Leucine-rich Repeat Variant"/>
    <property type="match status" value="1"/>
</dbReference>
<dbReference type="Proteomes" id="UP001634007">
    <property type="component" value="Unassembled WGS sequence"/>
</dbReference>
<accession>A0ABD3K7M9</accession>
<organism evidence="3 4">
    <name type="scientific">Eucalyptus globulus</name>
    <name type="common">Tasmanian blue gum</name>
    <dbReference type="NCBI Taxonomy" id="34317"/>
    <lineage>
        <taxon>Eukaryota</taxon>
        <taxon>Viridiplantae</taxon>
        <taxon>Streptophyta</taxon>
        <taxon>Embryophyta</taxon>
        <taxon>Tracheophyta</taxon>
        <taxon>Spermatophyta</taxon>
        <taxon>Magnoliopsida</taxon>
        <taxon>eudicotyledons</taxon>
        <taxon>Gunneridae</taxon>
        <taxon>Pentapetalae</taxon>
        <taxon>rosids</taxon>
        <taxon>malvids</taxon>
        <taxon>Myrtales</taxon>
        <taxon>Myrtaceae</taxon>
        <taxon>Myrtoideae</taxon>
        <taxon>Eucalypteae</taxon>
        <taxon>Eucalyptus</taxon>
    </lineage>
</organism>
<name>A0ABD3K7M9_EUCGL</name>
<dbReference type="Pfam" id="PF26522">
    <property type="entry name" value="ARM_6"/>
    <property type="match status" value="1"/>
</dbReference>
<dbReference type="InterPro" id="IPR044953">
    <property type="entry name" value="At1g04390-like"/>
</dbReference>
<dbReference type="InterPro" id="IPR059007">
    <property type="entry name" value="ARM_At1g04390"/>
</dbReference>
<comment type="caution">
    <text evidence="3">The sequence shown here is derived from an EMBL/GenBank/DDBJ whole genome shotgun (WGS) entry which is preliminary data.</text>
</comment>
<evidence type="ECO:0000313" key="4">
    <source>
        <dbReference type="Proteomes" id="UP001634007"/>
    </source>
</evidence>
<dbReference type="EMBL" id="JBJKBG010000006">
    <property type="protein sequence ID" value="KAL3736039.1"/>
    <property type="molecule type" value="Genomic_DNA"/>
</dbReference>
<dbReference type="CDD" id="cd18186">
    <property type="entry name" value="BTB_POZ_ZBTB_KLHL-like"/>
    <property type="match status" value="1"/>
</dbReference>
<dbReference type="PROSITE" id="PS50097">
    <property type="entry name" value="BTB"/>
    <property type="match status" value="2"/>
</dbReference>
<dbReference type="InterPro" id="IPR011333">
    <property type="entry name" value="SKP1/BTB/POZ_sf"/>
</dbReference>
<dbReference type="InterPro" id="IPR016024">
    <property type="entry name" value="ARM-type_fold"/>
</dbReference>
<dbReference type="AlphaFoldDB" id="A0ABD3K7M9"/>
<evidence type="ECO:0000259" key="2">
    <source>
        <dbReference type="PROSITE" id="PS50097"/>
    </source>
</evidence>
<sequence>MKGSKRRAETKSSQLGTLHHRLRDALNLCTRYRDGSRTRWECRDIETQRHVLRSIVAFLDCVSEEASSNPLLKDSAEDIVGALVGILHQKSEATTGIAADAVCKLAGVLATSILQPYLPDLVHPLSSLSISHQLQVAIPSSRALSVLLSNLSKKKENEVWEVLDKEYITTHLIKNILDFSASTSSNVYFEEMLALLAIILLRWPQSRYQVWSNASFMNMLEDFCVNPDPSLGVALLKLYSAIALCSYGAKKILEHGETIVSAMVRFMDSSNPLSVRIEGFKLAQCLMLTEQGCSRVVSMFCEPLVEAIVSAMNEWKLKEGKGANDQIPLMIEACRLAMITRWPGKHHLYFWKKGIDKVLADILMPNFFGKYPSYHTYPLEEQIAIARENLIDNPVLVLRPYVWDILGWLAMRYAEDHDPKFSENKAHFDVLTVAACVAFEDIIGRGNQLCHDDVISTFRSESAARVVLMMISSSCNYISSKARSMLCEVLNPNGERYLKQLLYTLKSPSYGVNLGMPNLVHVVISLIGLTCFLALPHYQGFIVESSKTLLSYMMGRSSASFCIPRSNYALHLKSNLPGRACCFFHPEEWEGKDVILFHNLWGLSVSIHHSGSKSKCSIMAGLQTENVRTELVNKLLEICKDSSNCGARWFALYILTYFSYFGFPSELGVKIGKALNHEDNADIELILADGTSFCVHGVLLMVRCPSLLPPEQLFDGRTIDDSSSAANDNDNWRRKFRKEIRLSSHVNRLELEKLLEYVYSGYVQVEEDSVKKFKILARHCGLHHLSGLLSRRIPEWATEIPSFDLKPALGQGRHTFWDIILESKASELSWTCSICSLSVPHMHVHRIILWASCDYLQALLQSGMQESQSQILKVPVSWEALVKLVSWFYSSELPEPPSGCLWSNMGTKEKLHQLELYVELSWLADFWLLEYVQEACFRIVDNGLCSTRHLSVRILQMAANLSQWKLAEAAANHVAPSYRQLRQSGELDELDETLIEMVRVASVRLSQSRGE</sequence>
<dbReference type="Pfam" id="PF00651">
    <property type="entry name" value="BTB"/>
    <property type="match status" value="1"/>
</dbReference>
<dbReference type="InterPro" id="IPR011989">
    <property type="entry name" value="ARM-like"/>
</dbReference>
<feature type="domain" description="BTB" evidence="2">
    <location>
        <begin position="681"/>
        <end position="767"/>
    </location>
</feature>
<reference evidence="3 4" key="1">
    <citation type="submission" date="2024-11" db="EMBL/GenBank/DDBJ databases">
        <title>Chromosome-level genome assembly of Eucalyptus globulus Labill. provides insights into its genome evolution.</title>
        <authorList>
            <person name="Li X."/>
        </authorList>
    </citation>
    <scope>NUCLEOTIDE SEQUENCE [LARGE SCALE GENOMIC DNA]</scope>
    <source>
        <strain evidence="3">CL2024</strain>
        <tissue evidence="3">Fresh tender leaves</tissue>
    </source>
</reference>
<dbReference type="PANTHER" id="PTHR35918:SF1">
    <property type="entry name" value="BTB DOMAIN-CONTAINING PROTEIN"/>
    <property type="match status" value="1"/>
</dbReference>
<keyword evidence="4" id="KW-1185">Reference proteome</keyword>
<feature type="domain" description="BTB" evidence="2">
    <location>
        <begin position="817"/>
        <end position="897"/>
    </location>
</feature>
<comment type="pathway">
    <text evidence="1">Protein modification; protein ubiquitination.</text>
</comment>
<proteinExistence type="predicted"/>
<protein>
    <recommendedName>
        <fullName evidence="2">BTB domain-containing protein</fullName>
    </recommendedName>
</protein>
<dbReference type="InterPro" id="IPR000210">
    <property type="entry name" value="BTB/POZ_dom"/>
</dbReference>
<dbReference type="Gene3D" id="3.30.710.10">
    <property type="entry name" value="Potassium Channel Kv1.1, Chain A"/>
    <property type="match status" value="2"/>
</dbReference>
<dbReference type="SMART" id="SM00225">
    <property type="entry name" value="BTB"/>
    <property type="match status" value="2"/>
</dbReference>
<evidence type="ECO:0000256" key="1">
    <source>
        <dbReference type="ARBA" id="ARBA00004906"/>
    </source>
</evidence>
<dbReference type="SUPFAM" id="SSF54695">
    <property type="entry name" value="POZ domain"/>
    <property type="match status" value="2"/>
</dbReference>
<evidence type="ECO:0000313" key="3">
    <source>
        <dbReference type="EMBL" id="KAL3736039.1"/>
    </source>
</evidence>
<dbReference type="PANTHER" id="PTHR35918">
    <property type="entry name" value="OS06G0674800 PROTEIN"/>
    <property type="match status" value="1"/>
</dbReference>
<dbReference type="SUPFAM" id="SSF48371">
    <property type="entry name" value="ARM repeat"/>
    <property type="match status" value="1"/>
</dbReference>
<gene>
    <name evidence="3" type="ORF">ACJRO7_025052</name>
</gene>